<accession>A0AAX6FG73</accession>
<keyword evidence="1" id="KW-0418">Kinase</keyword>
<comment type="caution">
    <text evidence="1">The sequence shown here is derived from an EMBL/GenBank/DDBJ whole genome shotgun (WGS) entry which is preliminary data.</text>
</comment>
<evidence type="ECO:0000313" key="1">
    <source>
        <dbReference type="EMBL" id="KAJ6815386.1"/>
    </source>
</evidence>
<reference evidence="1" key="2">
    <citation type="submission" date="2023-04" db="EMBL/GenBank/DDBJ databases">
        <authorList>
            <person name="Bruccoleri R.E."/>
            <person name="Oakeley E.J."/>
            <person name="Faust A.-M."/>
            <person name="Dessus-Babus S."/>
            <person name="Altorfer M."/>
            <person name="Burckhardt D."/>
            <person name="Oertli M."/>
            <person name="Naumann U."/>
            <person name="Petersen F."/>
            <person name="Wong J."/>
        </authorList>
    </citation>
    <scope>NUCLEOTIDE SEQUENCE</scope>
    <source>
        <strain evidence="1">GSM-AAB239-AS_SAM_17_03QT</strain>
        <tissue evidence="1">Leaf</tissue>
    </source>
</reference>
<keyword evidence="2" id="KW-1185">Reference proteome</keyword>
<dbReference type="Proteomes" id="UP001140949">
    <property type="component" value="Unassembled WGS sequence"/>
</dbReference>
<proteinExistence type="predicted"/>
<dbReference type="AlphaFoldDB" id="A0AAX6FG73"/>
<dbReference type="GO" id="GO:0016301">
    <property type="term" value="F:kinase activity"/>
    <property type="evidence" value="ECO:0007669"/>
    <property type="project" value="UniProtKB-KW"/>
</dbReference>
<reference evidence="1" key="1">
    <citation type="journal article" date="2023" name="GigaByte">
        <title>Genome assembly of the bearded iris, Iris pallida Lam.</title>
        <authorList>
            <person name="Bruccoleri R.E."/>
            <person name="Oakeley E.J."/>
            <person name="Faust A.M.E."/>
            <person name="Altorfer M."/>
            <person name="Dessus-Babus S."/>
            <person name="Burckhardt D."/>
            <person name="Oertli M."/>
            <person name="Naumann U."/>
            <person name="Petersen F."/>
            <person name="Wong J."/>
        </authorList>
    </citation>
    <scope>NUCLEOTIDE SEQUENCE</scope>
    <source>
        <strain evidence="1">GSM-AAB239-AS_SAM_17_03QT</strain>
    </source>
</reference>
<name>A0AAX6FG73_IRIPA</name>
<protein>
    <submittedName>
        <fullName evidence="1">L-type lectin-domain containing receptor kinase IV.2-like</fullName>
    </submittedName>
</protein>
<organism evidence="1 2">
    <name type="scientific">Iris pallida</name>
    <name type="common">Sweet iris</name>
    <dbReference type="NCBI Taxonomy" id="29817"/>
    <lineage>
        <taxon>Eukaryota</taxon>
        <taxon>Viridiplantae</taxon>
        <taxon>Streptophyta</taxon>
        <taxon>Embryophyta</taxon>
        <taxon>Tracheophyta</taxon>
        <taxon>Spermatophyta</taxon>
        <taxon>Magnoliopsida</taxon>
        <taxon>Liliopsida</taxon>
        <taxon>Asparagales</taxon>
        <taxon>Iridaceae</taxon>
        <taxon>Iridoideae</taxon>
        <taxon>Irideae</taxon>
        <taxon>Iris</taxon>
    </lineage>
</organism>
<evidence type="ECO:0000313" key="2">
    <source>
        <dbReference type="Proteomes" id="UP001140949"/>
    </source>
</evidence>
<keyword evidence="1" id="KW-0675">Receptor</keyword>
<keyword evidence="1" id="KW-0808">Transferase</keyword>
<sequence length="79" mass="9066">MSELADAHDLRYELLHPLSRFVRDSFDRNFDVGARQYALVDPPEASAPEQRLVLESLGSSEELFVREPVRPILLLPVFE</sequence>
<dbReference type="EMBL" id="JANAVB010028910">
    <property type="protein sequence ID" value="KAJ6815386.1"/>
    <property type="molecule type" value="Genomic_DNA"/>
</dbReference>
<gene>
    <name evidence="1" type="ORF">M6B38_134530</name>
</gene>